<dbReference type="EMBL" id="CP034171">
    <property type="protein sequence ID" value="AZI21111.1"/>
    <property type="molecule type" value="Genomic_DNA"/>
</dbReference>
<evidence type="ECO:0000313" key="6">
    <source>
        <dbReference type="EMBL" id="SNV48576.1"/>
    </source>
</evidence>
<evidence type="ECO:0000256" key="4">
    <source>
        <dbReference type="SAM" id="MobiDB-lite"/>
    </source>
</evidence>
<feature type="compositionally biased region" description="Basic and acidic residues" evidence="4">
    <location>
        <begin position="72"/>
        <end position="91"/>
    </location>
</feature>
<keyword evidence="7" id="KW-1185">Reference proteome</keyword>
<evidence type="ECO:0000313" key="8">
    <source>
        <dbReference type="Proteomes" id="UP000282297"/>
    </source>
</evidence>
<dbReference type="AlphaFoldDB" id="A0A239XQS9"/>
<reference evidence="5" key="3">
    <citation type="submission" date="2018-11" db="EMBL/GenBank/DDBJ databases">
        <title>Proposal to divide the Flavobacteriaceae and reorganize its genera based on Amino Acid Identity values calculated from whole genome sequences.</title>
        <authorList>
            <person name="Nicholson A.C."/>
            <person name="Gulvik C.A."/>
            <person name="Whitney A.M."/>
            <person name="Humrighouse B.W."/>
            <person name="Bell M."/>
            <person name="Holmes B."/>
            <person name="Steigerwalt A."/>
            <person name="Villarma A."/>
            <person name="Sheth M."/>
            <person name="Batra D."/>
            <person name="Pryor J."/>
            <person name="Bernardet J.-F."/>
            <person name="Hugo C."/>
            <person name="Kampfer P."/>
            <person name="Newman J."/>
            <person name="Mcquiston J.R."/>
        </authorList>
    </citation>
    <scope>NUCLEOTIDE SEQUENCE</scope>
    <source>
        <strain evidence="5">H4753</strain>
    </source>
</reference>
<evidence type="ECO:0000313" key="7">
    <source>
        <dbReference type="Proteomes" id="UP000215196"/>
    </source>
</evidence>
<evidence type="ECO:0000256" key="2">
    <source>
        <dbReference type="ARBA" id="ARBA00022980"/>
    </source>
</evidence>
<organism evidence="6 7">
    <name type="scientific">Chryseobacterium taklimakanense</name>
    <dbReference type="NCBI Taxonomy" id="536441"/>
    <lineage>
        <taxon>Bacteria</taxon>
        <taxon>Pseudomonadati</taxon>
        <taxon>Bacteroidota</taxon>
        <taxon>Flavobacteriia</taxon>
        <taxon>Flavobacteriales</taxon>
        <taxon>Weeksellaceae</taxon>
        <taxon>Chryseobacterium group</taxon>
        <taxon>Chryseobacterium</taxon>
    </lineage>
</organism>
<feature type="compositionally biased region" description="Basic residues" evidence="4">
    <location>
        <begin position="1"/>
        <end position="12"/>
    </location>
</feature>
<dbReference type="KEGG" id="ctak:4412677_01938"/>
<evidence type="ECO:0000256" key="1">
    <source>
        <dbReference type="ARBA" id="ARBA00010834"/>
    </source>
</evidence>
<name>A0A239XQS9_9FLAO</name>
<dbReference type="GO" id="GO:0005840">
    <property type="term" value="C:ribosome"/>
    <property type="evidence" value="ECO:0007669"/>
    <property type="project" value="UniProtKB-KW"/>
</dbReference>
<gene>
    <name evidence="6" type="primary">rpsU_2</name>
    <name evidence="5" type="ORF">EIH08_10750</name>
    <name evidence="6" type="ORF">SAMEA4412677_01938</name>
</gene>
<keyword evidence="2 6" id="KW-0689">Ribosomal protein</keyword>
<reference evidence="8" key="2">
    <citation type="submission" date="2018-11" db="EMBL/GenBank/DDBJ databases">
        <title>Proposal to divide the Flavobacteriaceae and reorganize its genera based on Amino Acid Identity values calculated from whole genome sequences.</title>
        <authorList>
            <person name="Nicholson A.C."/>
            <person name="Gulvik C.A."/>
            <person name="Whitney A.M."/>
            <person name="Humrighouse B.W."/>
            <person name="Bell M."/>
            <person name="Holmes B."/>
            <person name="Steigerwalt A.B."/>
            <person name="Villarma A."/>
            <person name="Sheth M."/>
            <person name="Batra D."/>
            <person name="Pryor J."/>
            <person name="Bernardet J.-F."/>
            <person name="Hugo C."/>
            <person name="Kampfer P."/>
            <person name="Newman J.D."/>
            <person name="McQuiston J.R."/>
        </authorList>
    </citation>
    <scope>NUCLEOTIDE SEQUENCE [LARGE SCALE GENOMIC DNA]</scope>
    <source>
        <strain evidence="8">H4753</strain>
    </source>
</reference>
<evidence type="ECO:0000313" key="5">
    <source>
        <dbReference type="EMBL" id="AZI21111.1"/>
    </source>
</evidence>
<accession>A0A239XQS9</accession>
<proteinExistence type="inferred from homology"/>
<dbReference type="EMBL" id="LT906465">
    <property type="protein sequence ID" value="SNV48576.1"/>
    <property type="molecule type" value="Genomic_DNA"/>
</dbReference>
<evidence type="ECO:0000256" key="3">
    <source>
        <dbReference type="ARBA" id="ARBA00023274"/>
    </source>
</evidence>
<dbReference type="GO" id="GO:1990904">
    <property type="term" value="C:ribonucleoprotein complex"/>
    <property type="evidence" value="ECO:0007669"/>
    <property type="project" value="UniProtKB-KW"/>
</dbReference>
<protein>
    <submittedName>
        <fullName evidence="5 6">30S ribosomal protein Thx</fullName>
    </submittedName>
</protein>
<dbReference type="Proteomes" id="UP000282297">
    <property type="component" value="Chromosome"/>
</dbReference>
<keyword evidence="3" id="KW-0687">Ribonucleoprotein</keyword>
<dbReference type="InterPro" id="IPR030826">
    <property type="entry name" value="Ribosomal_bTHX/bTHXc/bTHXm"/>
</dbReference>
<comment type="similarity">
    <text evidence="1">Belongs to the bacterial ribosomal protein bTHX family.</text>
</comment>
<feature type="region of interest" description="Disordered" evidence="4">
    <location>
        <begin position="1"/>
        <end position="91"/>
    </location>
</feature>
<dbReference type="Pfam" id="PF17070">
    <property type="entry name" value="Thx"/>
    <property type="match status" value="1"/>
</dbReference>
<dbReference type="Proteomes" id="UP000215196">
    <property type="component" value="Chromosome 1"/>
</dbReference>
<dbReference type="NCBIfam" id="TIGR04560">
    <property type="entry name" value="ribo_THX"/>
    <property type="match status" value="1"/>
</dbReference>
<sequence length="91" mass="10005">MGKGDKKTKRGKINQGSYGKTRPRKSASVKAVPVNVLDEDDKKAPKAKVRKEVGYQTEPTQNAEVAKKPKTPKADAADENEKPAKKKKTEE</sequence>
<dbReference type="InterPro" id="IPR031414">
    <property type="entry name" value="Ribosomal_bTHX"/>
</dbReference>
<reference evidence="6 7" key="1">
    <citation type="submission" date="2017-06" db="EMBL/GenBank/DDBJ databases">
        <authorList>
            <consortium name="Pathogen Informatics"/>
        </authorList>
    </citation>
    <scope>NUCLEOTIDE SEQUENCE [LARGE SCALE GENOMIC DNA]</scope>
    <source>
        <strain evidence="6 7">NCTC13490</strain>
    </source>
</reference>